<evidence type="ECO:0008006" key="6">
    <source>
        <dbReference type="Google" id="ProtNLM"/>
    </source>
</evidence>
<evidence type="ECO:0000313" key="3">
    <source>
        <dbReference type="EMBL" id="ELT96103.1"/>
    </source>
</evidence>
<feature type="transmembrane region" description="Helical" evidence="2">
    <location>
        <begin position="57"/>
        <end position="75"/>
    </location>
</feature>
<dbReference type="AlphaFoldDB" id="R7TQB1"/>
<dbReference type="HOGENOM" id="CLU_759207_0_0_1"/>
<protein>
    <recommendedName>
        <fullName evidence="6">Transmembrane protein</fullName>
    </recommendedName>
</protein>
<reference evidence="4" key="3">
    <citation type="submission" date="2015-06" db="UniProtKB">
        <authorList>
            <consortium name="EnsemblMetazoa"/>
        </authorList>
    </citation>
    <scope>IDENTIFICATION</scope>
</reference>
<evidence type="ECO:0000256" key="1">
    <source>
        <dbReference type="SAM" id="MobiDB-lite"/>
    </source>
</evidence>
<dbReference type="Proteomes" id="UP000014760">
    <property type="component" value="Unassembled WGS sequence"/>
</dbReference>
<reference evidence="3 5" key="2">
    <citation type="journal article" date="2013" name="Nature">
        <title>Insights into bilaterian evolution from three spiralian genomes.</title>
        <authorList>
            <person name="Simakov O."/>
            <person name="Marletaz F."/>
            <person name="Cho S.J."/>
            <person name="Edsinger-Gonzales E."/>
            <person name="Havlak P."/>
            <person name="Hellsten U."/>
            <person name="Kuo D.H."/>
            <person name="Larsson T."/>
            <person name="Lv J."/>
            <person name="Arendt D."/>
            <person name="Savage R."/>
            <person name="Osoegawa K."/>
            <person name="de Jong P."/>
            <person name="Grimwood J."/>
            <person name="Chapman J.A."/>
            <person name="Shapiro H."/>
            <person name="Aerts A."/>
            <person name="Otillar R.P."/>
            <person name="Terry A.Y."/>
            <person name="Boore J.L."/>
            <person name="Grigoriev I.V."/>
            <person name="Lindberg D.R."/>
            <person name="Seaver E.C."/>
            <person name="Weisblat D.A."/>
            <person name="Putnam N.H."/>
            <person name="Rokhsar D.S."/>
        </authorList>
    </citation>
    <scope>NUCLEOTIDE SEQUENCE</scope>
    <source>
        <strain evidence="3 5">I ESC-2004</strain>
    </source>
</reference>
<feature type="transmembrane region" description="Helical" evidence="2">
    <location>
        <begin position="87"/>
        <end position="108"/>
    </location>
</feature>
<proteinExistence type="predicted"/>
<keyword evidence="5" id="KW-1185">Reference proteome</keyword>
<evidence type="ECO:0000256" key="2">
    <source>
        <dbReference type="SAM" id="Phobius"/>
    </source>
</evidence>
<dbReference type="EMBL" id="KB308911">
    <property type="protein sequence ID" value="ELT96103.1"/>
    <property type="molecule type" value="Genomic_DNA"/>
</dbReference>
<keyword evidence="2" id="KW-0472">Membrane</keyword>
<sequence>MANLEEEEVAPGAAASAFVSRAPPERFLLLSIAHLLIGLATSILGVVAFVAQPWGHQFGTGLWIGLCFIWTGVAAMNAVKLQTQARFFLLLALSSVATLMAVVLVTLASVGLSWDRLIIIKQHNESNSSTKSNSHDGAFVIQCLLLVTAALELVAGTATAMLSSRWLCDHNTALCRSNAIGTETDEMDPYATPFPQDALLDLPAALRSAQHHHPDSVLLPVRQGETSSLPSTVHGEGTGLIYMVRTNSNQTFPQPGRLLNVPATPPPPYSMLSINRAGREEGEGDDESRGSAATPGPPLNTPLRDPSDTTDFDNNRLHLMRARSFTRMSRNSAARRPMQGTQSLDRTAEPGGPEQSNGTPISTIL</sequence>
<organism evidence="3">
    <name type="scientific">Capitella teleta</name>
    <name type="common">Polychaete worm</name>
    <dbReference type="NCBI Taxonomy" id="283909"/>
    <lineage>
        <taxon>Eukaryota</taxon>
        <taxon>Metazoa</taxon>
        <taxon>Spiralia</taxon>
        <taxon>Lophotrochozoa</taxon>
        <taxon>Annelida</taxon>
        <taxon>Polychaeta</taxon>
        <taxon>Sedentaria</taxon>
        <taxon>Scolecida</taxon>
        <taxon>Capitellidae</taxon>
        <taxon>Capitella</taxon>
    </lineage>
</organism>
<feature type="region of interest" description="Disordered" evidence="1">
    <location>
        <begin position="253"/>
        <end position="365"/>
    </location>
</feature>
<dbReference type="EMBL" id="AMQN01011514">
    <property type="status" value="NOT_ANNOTATED_CDS"/>
    <property type="molecule type" value="Genomic_DNA"/>
</dbReference>
<feature type="compositionally biased region" description="Polar residues" evidence="1">
    <location>
        <begin position="354"/>
        <end position="365"/>
    </location>
</feature>
<evidence type="ECO:0000313" key="5">
    <source>
        <dbReference type="Proteomes" id="UP000014760"/>
    </source>
</evidence>
<feature type="transmembrane region" description="Helical" evidence="2">
    <location>
        <begin position="27"/>
        <end position="51"/>
    </location>
</feature>
<name>R7TQB1_CAPTE</name>
<keyword evidence="2" id="KW-0812">Transmembrane</keyword>
<keyword evidence="2" id="KW-1133">Transmembrane helix</keyword>
<evidence type="ECO:0000313" key="4">
    <source>
        <dbReference type="EnsemblMetazoa" id="CapteP195075"/>
    </source>
</evidence>
<reference evidence="5" key="1">
    <citation type="submission" date="2012-12" db="EMBL/GenBank/DDBJ databases">
        <authorList>
            <person name="Hellsten U."/>
            <person name="Grimwood J."/>
            <person name="Chapman J.A."/>
            <person name="Shapiro H."/>
            <person name="Aerts A."/>
            <person name="Otillar R.P."/>
            <person name="Terry A.Y."/>
            <person name="Boore J.L."/>
            <person name="Simakov O."/>
            <person name="Marletaz F."/>
            <person name="Cho S.-J."/>
            <person name="Edsinger-Gonzales E."/>
            <person name="Havlak P."/>
            <person name="Kuo D.-H."/>
            <person name="Larsson T."/>
            <person name="Lv J."/>
            <person name="Arendt D."/>
            <person name="Savage R."/>
            <person name="Osoegawa K."/>
            <person name="de Jong P."/>
            <person name="Lindberg D.R."/>
            <person name="Seaver E.C."/>
            <person name="Weisblat D.A."/>
            <person name="Putnam N.H."/>
            <person name="Grigoriev I.V."/>
            <person name="Rokhsar D.S."/>
        </authorList>
    </citation>
    <scope>NUCLEOTIDE SEQUENCE</scope>
    <source>
        <strain evidence="5">I ESC-2004</strain>
    </source>
</reference>
<dbReference type="EnsemblMetazoa" id="CapteT195075">
    <property type="protein sequence ID" value="CapteP195075"/>
    <property type="gene ID" value="CapteG195075"/>
</dbReference>
<accession>R7TQB1</accession>
<gene>
    <name evidence="3" type="ORF">CAPTEDRAFT_195075</name>
</gene>